<feature type="compositionally biased region" description="Basic and acidic residues" evidence="6">
    <location>
        <begin position="395"/>
        <end position="407"/>
    </location>
</feature>
<dbReference type="EMBL" id="JARVKM010000062">
    <property type="protein sequence ID" value="KAK9772364.1"/>
    <property type="molecule type" value="Genomic_DNA"/>
</dbReference>
<feature type="compositionally biased region" description="Polar residues" evidence="6">
    <location>
        <begin position="290"/>
        <end position="308"/>
    </location>
</feature>
<comment type="caution">
    <text evidence="9">The sequence shown here is derived from an EMBL/GenBank/DDBJ whole genome shotgun (WGS) entry which is preliminary data.</text>
</comment>
<feature type="transmembrane region" description="Helical" evidence="7">
    <location>
        <begin position="181"/>
        <end position="209"/>
    </location>
</feature>
<sequence>MDIMADVDPAARYIPLEGLSLAIVVVSLVCIIFSVTAVGIRIYARVLDGLFGFDDTLVLAGTLTYMADVGLAVYSAHIGVGSVNAKHNAWMSMEAPKMFMIWILVYVVSLATIKSSICVTLLRIGNAKTSMRIAVWVLLAITWASFIVTFVGVLLFCRPIAANWDTSLLTSGEGSCAAMEVMIALSHTATASSIITDLGCVVLPGMMLWGIQMKSKAKLGVFALLSFASLASIMTICRAPYINHYNAPLDNLMFWVGHIVLFSNIETAIGCVATSIPTIHLFVARNKTPNPSGANTPTPLNGSKSLVTFGSMPIGNNNNNNNNNNNKETRAKSRNMFRNPTDTGLTFTTVHAKGDWERLQDGDSDKGDLLEESVGPKKGIRADYTYSVGLSQSPKHQERSFHDDRKP</sequence>
<gene>
    <name evidence="9" type="ORF">SCAR479_10902</name>
</gene>
<proteinExistence type="inferred from homology"/>
<evidence type="ECO:0000256" key="4">
    <source>
        <dbReference type="ARBA" id="ARBA00023136"/>
    </source>
</evidence>
<dbReference type="Pfam" id="PF20684">
    <property type="entry name" value="Fung_rhodopsin"/>
    <property type="match status" value="1"/>
</dbReference>
<feature type="domain" description="Rhodopsin" evidence="8">
    <location>
        <begin position="40"/>
        <end position="283"/>
    </location>
</feature>
<feature type="transmembrane region" description="Helical" evidence="7">
    <location>
        <begin position="20"/>
        <end position="44"/>
    </location>
</feature>
<comment type="similarity">
    <text evidence="5">Belongs to the SAT4 family.</text>
</comment>
<feature type="region of interest" description="Disordered" evidence="6">
    <location>
        <begin position="356"/>
        <end position="407"/>
    </location>
</feature>
<feature type="transmembrane region" description="Helical" evidence="7">
    <location>
        <begin position="221"/>
        <end position="241"/>
    </location>
</feature>
<feature type="region of interest" description="Disordered" evidence="6">
    <location>
        <begin position="290"/>
        <end position="344"/>
    </location>
</feature>
<evidence type="ECO:0000256" key="1">
    <source>
        <dbReference type="ARBA" id="ARBA00004141"/>
    </source>
</evidence>
<reference evidence="9 10" key="1">
    <citation type="submission" date="2024-02" db="EMBL/GenBank/DDBJ databases">
        <title>First draft genome assembly of two strains of Seiridium cardinale.</title>
        <authorList>
            <person name="Emiliani G."/>
            <person name="Scali E."/>
        </authorList>
    </citation>
    <scope>NUCLEOTIDE SEQUENCE [LARGE SCALE GENOMIC DNA]</scope>
    <source>
        <strain evidence="9 10">BM-138-000479</strain>
    </source>
</reference>
<feature type="compositionally biased region" description="Low complexity" evidence="6">
    <location>
        <begin position="316"/>
        <end position="326"/>
    </location>
</feature>
<evidence type="ECO:0000256" key="3">
    <source>
        <dbReference type="ARBA" id="ARBA00022989"/>
    </source>
</evidence>
<comment type="subcellular location">
    <subcellularLocation>
        <location evidence="1">Membrane</location>
        <topology evidence="1">Multi-pass membrane protein</topology>
    </subcellularLocation>
</comment>
<evidence type="ECO:0000259" key="8">
    <source>
        <dbReference type="Pfam" id="PF20684"/>
    </source>
</evidence>
<dbReference type="PANTHER" id="PTHR33048">
    <property type="entry name" value="PTH11-LIKE INTEGRAL MEMBRANE PROTEIN (AFU_ORTHOLOGUE AFUA_5G11245)"/>
    <property type="match status" value="1"/>
</dbReference>
<dbReference type="PANTHER" id="PTHR33048:SF15">
    <property type="entry name" value="INTEGRAL MEMBRANE PROTEIN"/>
    <property type="match status" value="1"/>
</dbReference>
<feature type="transmembrane region" description="Helical" evidence="7">
    <location>
        <begin position="253"/>
        <end position="283"/>
    </location>
</feature>
<name>A0ABR2XEZ5_9PEZI</name>
<evidence type="ECO:0000313" key="10">
    <source>
        <dbReference type="Proteomes" id="UP001465668"/>
    </source>
</evidence>
<organism evidence="9 10">
    <name type="scientific">Seiridium cardinale</name>
    <dbReference type="NCBI Taxonomy" id="138064"/>
    <lineage>
        <taxon>Eukaryota</taxon>
        <taxon>Fungi</taxon>
        <taxon>Dikarya</taxon>
        <taxon>Ascomycota</taxon>
        <taxon>Pezizomycotina</taxon>
        <taxon>Sordariomycetes</taxon>
        <taxon>Xylariomycetidae</taxon>
        <taxon>Amphisphaeriales</taxon>
        <taxon>Sporocadaceae</taxon>
        <taxon>Seiridium</taxon>
    </lineage>
</organism>
<protein>
    <recommendedName>
        <fullName evidence="8">Rhodopsin domain-containing protein</fullName>
    </recommendedName>
</protein>
<dbReference type="InterPro" id="IPR052337">
    <property type="entry name" value="SAT4-like"/>
</dbReference>
<dbReference type="Proteomes" id="UP001465668">
    <property type="component" value="Unassembled WGS sequence"/>
</dbReference>
<evidence type="ECO:0000256" key="7">
    <source>
        <dbReference type="SAM" id="Phobius"/>
    </source>
</evidence>
<keyword evidence="3 7" id="KW-1133">Transmembrane helix</keyword>
<feature type="compositionally biased region" description="Basic and acidic residues" evidence="6">
    <location>
        <begin position="356"/>
        <end position="369"/>
    </location>
</feature>
<feature type="transmembrane region" description="Helical" evidence="7">
    <location>
        <begin position="56"/>
        <end position="79"/>
    </location>
</feature>
<keyword evidence="2 7" id="KW-0812">Transmembrane</keyword>
<feature type="transmembrane region" description="Helical" evidence="7">
    <location>
        <begin position="134"/>
        <end position="161"/>
    </location>
</feature>
<evidence type="ECO:0000256" key="5">
    <source>
        <dbReference type="ARBA" id="ARBA00038359"/>
    </source>
</evidence>
<accession>A0ABR2XEZ5</accession>
<keyword evidence="4 7" id="KW-0472">Membrane</keyword>
<dbReference type="InterPro" id="IPR049326">
    <property type="entry name" value="Rhodopsin_dom_fungi"/>
</dbReference>
<keyword evidence="10" id="KW-1185">Reference proteome</keyword>
<evidence type="ECO:0000256" key="2">
    <source>
        <dbReference type="ARBA" id="ARBA00022692"/>
    </source>
</evidence>
<evidence type="ECO:0000313" key="9">
    <source>
        <dbReference type="EMBL" id="KAK9772364.1"/>
    </source>
</evidence>
<evidence type="ECO:0000256" key="6">
    <source>
        <dbReference type="SAM" id="MobiDB-lite"/>
    </source>
</evidence>
<feature type="transmembrane region" description="Helical" evidence="7">
    <location>
        <begin position="99"/>
        <end position="122"/>
    </location>
</feature>